<dbReference type="Gene3D" id="2.60.200.20">
    <property type="match status" value="1"/>
</dbReference>
<evidence type="ECO:0000313" key="7">
    <source>
        <dbReference type="RefSeq" id="XP_056685130.1"/>
    </source>
</evidence>
<feature type="region of interest" description="Disordered" evidence="1">
    <location>
        <begin position="113"/>
        <end position="165"/>
    </location>
</feature>
<reference evidence="3" key="1">
    <citation type="journal article" date="2021" name="Nat. Commun.">
        <title>Genomic analyses provide insights into spinach domestication and the genetic basis of agronomic traits.</title>
        <authorList>
            <person name="Cai X."/>
            <person name="Sun X."/>
            <person name="Xu C."/>
            <person name="Sun H."/>
            <person name="Wang X."/>
            <person name="Ge C."/>
            <person name="Zhang Z."/>
            <person name="Wang Q."/>
            <person name="Fei Z."/>
            <person name="Jiao C."/>
            <person name="Wang Q."/>
        </authorList>
    </citation>
    <scope>NUCLEOTIDE SEQUENCE [LARGE SCALE GENOMIC DNA]</scope>
    <source>
        <strain evidence="3">cv. Varoflay</strain>
    </source>
</reference>
<dbReference type="InterPro" id="IPR050923">
    <property type="entry name" value="Cell_Proc_Reg/RNA_Proc"/>
</dbReference>
<dbReference type="RefSeq" id="XP_056685130.1">
    <property type="nucleotide sequence ID" value="XM_056829152.1"/>
</dbReference>
<keyword evidence="3" id="KW-1185">Reference proteome</keyword>
<name>A0A9R0J4W5_SPIOL</name>
<accession>A0A9R0J4W5</accession>
<dbReference type="RefSeq" id="XP_056685131.1">
    <property type="nucleotide sequence ID" value="XM_056829153.1"/>
</dbReference>
<feature type="domain" description="FHA" evidence="2">
    <location>
        <begin position="27"/>
        <end position="79"/>
    </location>
</feature>
<evidence type="ECO:0000313" key="8">
    <source>
        <dbReference type="RefSeq" id="XP_056685131.1"/>
    </source>
</evidence>
<evidence type="ECO:0000259" key="2">
    <source>
        <dbReference type="PROSITE" id="PS50006"/>
    </source>
</evidence>
<evidence type="ECO:0000313" key="6">
    <source>
        <dbReference type="RefSeq" id="XP_021861306.1"/>
    </source>
</evidence>
<proteinExistence type="predicted"/>
<dbReference type="GeneID" id="110800303"/>
<dbReference type="InterPro" id="IPR000253">
    <property type="entry name" value="FHA_dom"/>
</dbReference>
<dbReference type="RefSeq" id="XP_021861305.1">
    <property type="nucleotide sequence ID" value="XM_022005613.1"/>
</dbReference>
<dbReference type="OrthoDB" id="687730at2759"/>
<dbReference type="SMART" id="SM00240">
    <property type="entry name" value="FHA"/>
    <property type="match status" value="1"/>
</dbReference>
<dbReference type="PROSITE" id="PS50006">
    <property type="entry name" value="FHA_DOMAIN"/>
    <property type="match status" value="1"/>
</dbReference>
<dbReference type="GO" id="GO:0003729">
    <property type="term" value="F:mRNA binding"/>
    <property type="evidence" value="ECO:0000318"/>
    <property type="project" value="GO_Central"/>
</dbReference>
<dbReference type="AlphaFoldDB" id="A0A9R0J4W5"/>
<evidence type="ECO:0000313" key="4">
    <source>
        <dbReference type="RefSeq" id="XP_021861304.1"/>
    </source>
</evidence>
<organism evidence="3 6">
    <name type="scientific">Spinacia oleracea</name>
    <name type="common">Spinach</name>
    <dbReference type="NCBI Taxonomy" id="3562"/>
    <lineage>
        <taxon>Eukaryota</taxon>
        <taxon>Viridiplantae</taxon>
        <taxon>Streptophyta</taxon>
        <taxon>Embryophyta</taxon>
        <taxon>Tracheophyta</taxon>
        <taxon>Spermatophyta</taxon>
        <taxon>Magnoliopsida</taxon>
        <taxon>eudicotyledons</taxon>
        <taxon>Gunneridae</taxon>
        <taxon>Pentapetalae</taxon>
        <taxon>Caryophyllales</taxon>
        <taxon>Chenopodiaceae</taxon>
        <taxon>Chenopodioideae</taxon>
        <taxon>Anserineae</taxon>
        <taxon>Spinacia</taxon>
    </lineage>
</organism>
<gene>
    <name evidence="4 5 6 7 8 9" type="primary">LOC110800303</name>
</gene>
<feature type="compositionally biased region" description="Basic residues" evidence="1">
    <location>
        <begin position="207"/>
        <end position="216"/>
    </location>
</feature>
<dbReference type="InterPro" id="IPR008984">
    <property type="entry name" value="SMAD_FHA_dom_sf"/>
</dbReference>
<dbReference type="KEGG" id="soe:110800303"/>
<dbReference type="Pfam" id="PF00498">
    <property type="entry name" value="FHA"/>
    <property type="match status" value="1"/>
</dbReference>
<dbReference type="RefSeq" id="XP_056685132.1">
    <property type="nucleotide sequence ID" value="XM_056829154.1"/>
</dbReference>
<dbReference type="RefSeq" id="XP_021861304.1">
    <property type="nucleotide sequence ID" value="XM_022005612.1"/>
</dbReference>
<evidence type="ECO:0000313" key="3">
    <source>
        <dbReference type="Proteomes" id="UP000813463"/>
    </source>
</evidence>
<dbReference type="PANTHER" id="PTHR23308">
    <property type="entry name" value="NUCLEAR INHIBITOR OF PROTEIN PHOSPHATASE-1"/>
    <property type="match status" value="1"/>
</dbReference>
<reference evidence="4 5" key="2">
    <citation type="submission" date="2025-04" db="UniProtKB">
        <authorList>
            <consortium name="RefSeq"/>
        </authorList>
    </citation>
    <scope>IDENTIFICATION</scope>
    <source>
        <tissue evidence="7 8">Leaf</tissue>
    </source>
</reference>
<evidence type="ECO:0000313" key="5">
    <source>
        <dbReference type="RefSeq" id="XP_021861305.1"/>
    </source>
</evidence>
<evidence type="ECO:0000313" key="9">
    <source>
        <dbReference type="RefSeq" id="XP_056685132.1"/>
    </source>
</evidence>
<sequence length="409" mass="45526">MASSIKLVIEKGPRNGETLEFKPRSKIRIGRVVKGNNLPIKDDGISSKHNEIKFNSDSGKWVISDLDSSNGTFVNSAKLEPHSPFEISDEDVIIIGELTRIRVEIGEQVKVRRNPGRKAASQRGTGGSNLGENAASREETDNCRNPKERAADRSRIDLGEKDEEAPDLGNKVEVRVKECLNSEEEGFSAVRDLKEENIEKRAEGNRRGRGRGRPKKASNLEDGNVGIGKSGIRQNVENDKLKPGFGMSTRRTRSSRRGEDDLLILGEAVPAKRTGKRCNAKNVREHNPVVSPLVVEEGISDVVESVAVFDDGKTEASEIEEGNLVSEANCYHRSKDSDSSHSTIVPDLAKMTLGDWLEFLVDYLPKQIYAKRDEIIEDMRKENARFEDFMLQQQKQKSLFLSAAEKTVN</sequence>
<evidence type="ECO:0000256" key="1">
    <source>
        <dbReference type="SAM" id="MobiDB-lite"/>
    </source>
</evidence>
<protein>
    <submittedName>
        <fullName evidence="4 5 7 8">FHA domain-containing protein At4g14490</fullName>
    </submittedName>
</protein>
<feature type="region of interest" description="Disordered" evidence="1">
    <location>
        <begin position="198"/>
        <end position="257"/>
    </location>
</feature>
<feature type="compositionally biased region" description="Basic and acidic residues" evidence="1">
    <location>
        <begin position="135"/>
        <end position="159"/>
    </location>
</feature>
<dbReference type="RefSeq" id="XP_021861306.1">
    <property type="nucleotide sequence ID" value="XM_022005614.1"/>
</dbReference>
<dbReference type="SUPFAM" id="SSF49879">
    <property type="entry name" value="SMAD/FHA domain"/>
    <property type="match status" value="1"/>
</dbReference>
<dbReference type="Proteomes" id="UP000813463">
    <property type="component" value="Chromosome 5"/>
</dbReference>